<dbReference type="InterPro" id="IPR007024">
    <property type="entry name" value="BLUF_domain"/>
</dbReference>
<comment type="caution">
    <text evidence="2">The sequence shown here is derived from an EMBL/GenBank/DDBJ whole genome shotgun (WGS) entry which is preliminary data.</text>
</comment>
<dbReference type="RefSeq" id="WP_231444340.1">
    <property type="nucleotide sequence ID" value="NZ_JAJOMB010000011.1"/>
</dbReference>
<evidence type="ECO:0000313" key="2">
    <source>
        <dbReference type="EMBL" id="MCD5313287.1"/>
    </source>
</evidence>
<dbReference type="GO" id="GO:0071949">
    <property type="term" value="F:FAD binding"/>
    <property type="evidence" value="ECO:0007669"/>
    <property type="project" value="InterPro"/>
</dbReference>
<dbReference type="AlphaFoldDB" id="A0A9X1SUS9"/>
<dbReference type="Pfam" id="PF04940">
    <property type="entry name" value="BLUF"/>
    <property type="match status" value="1"/>
</dbReference>
<sequence length="146" mass="16066">MSSILYQLLYVSTAVVDLNERELETLLGPSRLKNEAADVTGLLLHLHDARGAYFVQHLEGPQRAVQQAFERISRDELHVQATVLHCGQAERRAFAAWPMRLLMLEAEPALDLAKTVAGPNRTNLVDLLADRSGVQSLITSCAAVAH</sequence>
<keyword evidence="3" id="KW-1185">Reference proteome</keyword>
<dbReference type="PROSITE" id="PS50925">
    <property type="entry name" value="BLUF"/>
    <property type="match status" value="1"/>
</dbReference>
<feature type="domain" description="BLUF" evidence="1">
    <location>
        <begin position="5"/>
        <end position="100"/>
    </location>
</feature>
<name>A0A9X1SUS9_9ACTN</name>
<organism evidence="2 3">
    <name type="scientific">Kineosporia babensis</name>
    <dbReference type="NCBI Taxonomy" id="499548"/>
    <lineage>
        <taxon>Bacteria</taxon>
        <taxon>Bacillati</taxon>
        <taxon>Actinomycetota</taxon>
        <taxon>Actinomycetes</taxon>
        <taxon>Kineosporiales</taxon>
        <taxon>Kineosporiaceae</taxon>
        <taxon>Kineosporia</taxon>
    </lineage>
</organism>
<dbReference type="EMBL" id="JAJOMB010000011">
    <property type="protein sequence ID" value="MCD5313287.1"/>
    <property type="molecule type" value="Genomic_DNA"/>
</dbReference>
<dbReference type="InterPro" id="IPR036046">
    <property type="entry name" value="Acylphosphatase-like_dom_sf"/>
</dbReference>
<dbReference type="Proteomes" id="UP001138997">
    <property type="component" value="Unassembled WGS sequence"/>
</dbReference>
<dbReference type="SUPFAM" id="SSF54975">
    <property type="entry name" value="Acylphosphatase/BLUF domain-like"/>
    <property type="match status" value="1"/>
</dbReference>
<gene>
    <name evidence="2" type="ORF">LR394_20475</name>
</gene>
<accession>A0A9X1SUS9</accession>
<dbReference type="GO" id="GO:0009882">
    <property type="term" value="F:blue light photoreceptor activity"/>
    <property type="evidence" value="ECO:0007669"/>
    <property type="project" value="InterPro"/>
</dbReference>
<protein>
    <submittedName>
        <fullName evidence="2">BLUF domain-containing protein</fullName>
    </submittedName>
</protein>
<evidence type="ECO:0000259" key="1">
    <source>
        <dbReference type="PROSITE" id="PS50925"/>
    </source>
</evidence>
<proteinExistence type="predicted"/>
<reference evidence="2" key="1">
    <citation type="submission" date="2021-11" db="EMBL/GenBank/DDBJ databases">
        <title>Streptomyces corallinus and Kineosporia corallina sp. nov., two new coral-derived marine actinobacteria.</title>
        <authorList>
            <person name="Buangrab K."/>
            <person name="Sutthacheep M."/>
            <person name="Yeemin T."/>
            <person name="Harunari E."/>
            <person name="Igarashi Y."/>
            <person name="Sripreechasak P."/>
            <person name="Kanchanasin P."/>
            <person name="Tanasupawat S."/>
            <person name="Phongsopitanun W."/>
        </authorList>
    </citation>
    <scope>NUCLEOTIDE SEQUENCE</scope>
    <source>
        <strain evidence="2">JCM 31032</strain>
    </source>
</reference>
<evidence type="ECO:0000313" key="3">
    <source>
        <dbReference type="Proteomes" id="UP001138997"/>
    </source>
</evidence>
<dbReference type="Gene3D" id="3.30.70.100">
    <property type="match status" value="1"/>
</dbReference>
<dbReference type="SMART" id="SM01034">
    <property type="entry name" value="BLUF"/>
    <property type="match status" value="1"/>
</dbReference>